<evidence type="ECO:0000313" key="2">
    <source>
        <dbReference type="Proteomes" id="UP001175227"/>
    </source>
</evidence>
<comment type="caution">
    <text evidence="1">The sequence shown here is derived from an EMBL/GenBank/DDBJ whole genome shotgun (WGS) entry which is preliminary data.</text>
</comment>
<dbReference type="EMBL" id="JAUEPR010000015">
    <property type="protein sequence ID" value="KAK0477831.1"/>
    <property type="molecule type" value="Genomic_DNA"/>
</dbReference>
<name>A0AA39P5T2_9AGAR</name>
<sequence length="189" mass="20500">MSSNSAVTSALRKIFAFGTLDTGGNYFSFLVAAVFHYWRSLAINDSRLGSSLTVLPQKEVPSLSSDGPSNPHAIFPGEALILEASANTDIDFSILPYSERLDSFTDGHFMKLGIHKDAPMAERLLISEARRHLVYENEYAEGHPVEAVSVVEYALGSDSEPVPIQEPKRSGTLLYPTLTDVAISGIPVS</sequence>
<gene>
    <name evidence="1" type="ORF">IW261DRAFT_1608785</name>
</gene>
<proteinExistence type="predicted"/>
<evidence type="ECO:0000313" key="1">
    <source>
        <dbReference type="EMBL" id="KAK0477831.1"/>
    </source>
</evidence>
<dbReference type="AlphaFoldDB" id="A0AA39P5T2"/>
<dbReference type="Proteomes" id="UP001175227">
    <property type="component" value="Unassembled WGS sequence"/>
</dbReference>
<organism evidence="1 2">
    <name type="scientific">Armillaria novae-zelandiae</name>
    <dbReference type="NCBI Taxonomy" id="153914"/>
    <lineage>
        <taxon>Eukaryota</taxon>
        <taxon>Fungi</taxon>
        <taxon>Dikarya</taxon>
        <taxon>Basidiomycota</taxon>
        <taxon>Agaricomycotina</taxon>
        <taxon>Agaricomycetes</taxon>
        <taxon>Agaricomycetidae</taxon>
        <taxon>Agaricales</taxon>
        <taxon>Marasmiineae</taxon>
        <taxon>Physalacriaceae</taxon>
        <taxon>Armillaria</taxon>
    </lineage>
</organism>
<keyword evidence="2" id="KW-1185">Reference proteome</keyword>
<accession>A0AA39P5T2</accession>
<protein>
    <submittedName>
        <fullName evidence="1">Uncharacterized protein</fullName>
    </submittedName>
</protein>
<reference evidence="1" key="1">
    <citation type="submission" date="2023-06" db="EMBL/GenBank/DDBJ databases">
        <authorList>
            <consortium name="Lawrence Berkeley National Laboratory"/>
            <person name="Ahrendt S."/>
            <person name="Sahu N."/>
            <person name="Indic B."/>
            <person name="Wong-Bajracharya J."/>
            <person name="Merenyi Z."/>
            <person name="Ke H.-M."/>
            <person name="Monk M."/>
            <person name="Kocsube S."/>
            <person name="Drula E."/>
            <person name="Lipzen A."/>
            <person name="Balint B."/>
            <person name="Henrissat B."/>
            <person name="Andreopoulos B."/>
            <person name="Martin F.M."/>
            <person name="Harder C.B."/>
            <person name="Rigling D."/>
            <person name="Ford K.L."/>
            <person name="Foster G.D."/>
            <person name="Pangilinan J."/>
            <person name="Papanicolaou A."/>
            <person name="Barry K."/>
            <person name="LaButti K."/>
            <person name="Viragh M."/>
            <person name="Koriabine M."/>
            <person name="Yan M."/>
            <person name="Riley R."/>
            <person name="Champramary S."/>
            <person name="Plett K.L."/>
            <person name="Tsai I.J."/>
            <person name="Slot J."/>
            <person name="Sipos G."/>
            <person name="Plett J."/>
            <person name="Nagy L.G."/>
            <person name="Grigoriev I.V."/>
        </authorList>
    </citation>
    <scope>NUCLEOTIDE SEQUENCE</scope>
    <source>
        <strain evidence="1">ICMP 16352</strain>
    </source>
</reference>